<keyword evidence="1" id="KW-0560">Oxidoreductase</keyword>
<reference evidence="3 4" key="1">
    <citation type="submission" date="2018-08" db="EMBL/GenBank/DDBJ databases">
        <title>Bacillus chawlae sp. nov., Bacillus glennii sp. nov., and Bacillus saganii sp. nov. Isolated from the Vehicle Assembly Building at Kennedy Space Center where the Viking Spacecraft were Assembled.</title>
        <authorList>
            <person name="Seuylemezian A."/>
            <person name="Vaishampayan P."/>
        </authorList>
    </citation>
    <scope>NUCLEOTIDE SEQUENCE [LARGE SCALE GENOMIC DNA]</scope>
    <source>
        <strain evidence="3 4">V44-8</strain>
    </source>
</reference>
<gene>
    <name evidence="3" type="ORF">D0466_02820</name>
</gene>
<comment type="caution">
    <text evidence="3">The sequence shown here is derived from an EMBL/GenBank/DDBJ whole genome shotgun (WGS) entry which is preliminary data.</text>
</comment>
<dbReference type="GO" id="GO:0016705">
    <property type="term" value="F:oxidoreductase activity, acting on paired donors, with incorporation or reduction of molecular oxygen"/>
    <property type="evidence" value="ECO:0007669"/>
    <property type="project" value="InterPro"/>
</dbReference>
<protein>
    <submittedName>
        <fullName evidence="3">LLM class flavin-dependent oxidoreductase</fullName>
    </submittedName>
</protein>
<dbReference type="InterPro" id="IPR050564">
    <property type="entry name" value="F420-G6PD/mer"/>
</dbReference>
<evidence type="ECO:0000313" key="3">
    <source>
        <dbReference type="EMBL" id="RFU64871.1"/>
    </source>
</evidence>
<dbReference type="PANTHER" id="PTHR43244">
    <property type="match status" value="1"/>
</dbReference>
<name>A0A372LEY6_9BACI</name>
<dbReference type="Gene3D" id="3.20.20.30">
    <property type="entry name" value="Luciferase-like domain"/>
    <property type="match status" value="1"/>
</dbReference>
<dbReference type="SUPFAM" id="SSF51679">
    <property type="entry name" value="Bacterial luciferase-like"/>
    <property type="match status" value="1"/>
</dbReference>
<dbReference type="PANTHER" id="PTHR43244:SF1">
    <property type="entry name" value="5,10-METHYLENETETRAHYDROMETHANOPTERIN REDUCTASE"/>
    <property type="match status" value="1"/>
</dbReference>
<dbReference type="OrthoDB" id="9814695at2"/>
<organism evidence="3 4">
    <name type="scientific">Peribacillus glennii</name>
    <dbReference type="NCBI Taxonomy" id="2303991"/>
    <lineage>
        <taxon>Bacteria</taxon>
        <taxon>Bacillati</taxon>
        <taxon>Bacillota</taxon>
        <taxon>Bacilli</taxon>
        <taxon>Bacillales</taxon>
        <taxon>Bacillaceae</taxon>
        <taxon>Peribacillus</taxon>
    </lineage>
</organism>
<dbReference type="RefSeq" id="WP_117321047.1">
    <property type="nucleotide sequence ID" value="NZ_QVTD01000003.1"/>
</dbReference>
<keyword evidence="4" id="KW-1185">Reference proteome</keyword>
<dbReference type="Proteomes" id="UP000262939">
    <property type="component" value="Unassembled WGS sequence"/>
</dbReference>
<sequence length="324" mass="35485">MKRMGLAFLGEPEVPEMVKLAQYAESLGFESAWVAETRFARDSFVPAAAIAATTQKIKISTGVVNVFTRNPVILATSYATLDELSGGRAIFGVGPGSPLVLEPQGHTFKKPITRLREYLYVAKGLIAGEEVNFKGEFVNVQGVKLEYKPIRPSMPVYLGVTGPKAMEYAGEAADGVLMNAFVSCNYVKRSIERLRNGAERTGRNLTEIDRTIALITSVDQNPDLARDRVRPFIAMYLTRFPNIVQETGYSEQYLAKVQEAVNKGGLEAGAKLITEEIVDDLVAAGTPEHVRKRIQDYRDAGIDCPVLFTFGSNIKETIESVIGA</sequence>
<dbReference type="Pfam" id="PF00296">
    <property type="entry name" value="Bac_luciferase"/>
    <property type="match status" value="1"/>
</dbReference>
<evidence type="ECO:0000259" key="2">
    <source>
        <dbReference type="Pfam" id="PF00296"/>
    </source>
</evidence>
<dbReference type="CDD" id="cd01097">
    <property type="entry name" value="Tetrahydromethanopterin_reductase"/>
    <property type="match status" value="1"/>
</dbReference>
<feature type="domain" description="Luciferase-like" evidence="2">
    <location>
        <begin position="13"/>
        <end position="303"/>
    </location>
</feature>
<dbReference type="EMBL" id="QVTD01000003">
    <property type="protein sequence ID" value="RFU64871.1"/>
    <property type="molecule type" value="Genomic_DNA"/>
</dbReference>
<dbReference type="InterPro" id="IPR011251">
    <property type="entry name" value="Luciferase-like_dom"/>
</dbReference>
<proteinExistence type="predicted"/>
<accession>A0A372LEY6</accession>
<evidence type="ECO:0000313" key="4">
    <source>
        <dbReference type="Proteomes" id="UP000262939"/>
    </source>
</evidence>
<dbReference type="AlphaFoldDB" id="A0A372LEY6"/>
<dbReference type="InterPro" id="IPR036661">
    <property type="entry name" value="Luciferase-like_sf"/>
</dbReference>
<evidence type="ECO:0000256" key="1">
    <source>
        <dbReference type="ARBA" id="ARBA00023002"/>
    </source>
</evidence>